<dbReference type="AlphaFoldDB" id="A2F6W6"/>
<dbReference type="Gene3D" id="1.25.10.10">
    <property type="entry name" value="Leucine-rich Repeat Variant"/>
    <property type="match status" value="2"/>
</dbReference>
<dbReference type="EMBL" id="DS113641">
    <property type="protein sequence ID" value="EAX99327.1"/>
    <property type="molecule type" value="Genomic_DNA"/>
</dbReference>
<dbReference type="GO" id="GO:0005524">
    <property type="term" value="F:ATP binding"/>
    <property type="evidence" value="ECO:0007669"/>
    <property type="project" value="InterPro"/>
</dbReference>
<dbReference type="KEGG" id="tva:4757133"/>
<dbReference type="RefSeq" id="XP_001312257.1">
    <property type="nucleotide sequence ID" value="XM_001312256.1"/>
</dbReference>
<dbReference type="SUPFAM" id="SSF56112">
    <property type="entry name" value="Protein kinase-like (PK-like)"/>
    <property type="match status" value="1"/>
</dbReference>
<dbReference type="InterPro" id="IPR011009">
    <property type="entry name" value="Kinase-like_dom_sf"/>
</dbReference>
<dbReference type="InterPro" id="IPR050167">
    <property type="entry name" value="Ser_Thr_protein_kinase"/>
</dbReference>
<dbReference type="OrthoDB" id="339325at2759"/>
<dbReference type="PANTHER" id="PTHR23257">
    <property type="entry name" value="SERINE-THREONINE PROTEIN KINASE"/>
    <property type="match status" value="1"/>
</dbReference>
<dbReference type="VEuPathDB" id="TrichDB:TVAGG3_0007500"/>
<dbReference type="SMR" id="A2F6W6"/>
<dbReference type="Gene3D" id="1.10.510.10">
    <property type="entry name" value="Transferase(Phosphotransferase) domain 1"/>
    <property type="match status" value="1"/>
</dbReference>
<dbReference type="Pfam" id="PF00069">
    <property type="entry name" value="Pkinase"/>
    <property type="match status" value="1"/>
</dbReference>
<dbReference type="InterPro" id="IPR011989">
    <property type="entry name" value="ARM-like"/>
</dbReference>
<dbReference type="PROSITE" id="PS50011">
    <property type="entry name" value="PROTEIN_KINASE_DOM"/>
    <property type="match status" value="1"/>
</dbReference>
<gene>
    <name evidence="2" type="ORF">TVAG_181840</name>
</gene>
<evidence type="ECO:0000313" key="2">
    <source>
        <dbReference type="EMBL" id="EAX99327.1"/>
    </source>
</evidence>
<reference evidence="2" key="2">
    <citation type="journal article" date="2007" name="Science">
        <title>Draft genome sequence of the sexually transmitted pathogen Trichomonas vaginalis.</title>
        <authorList>
            <person name="Carlton J.M."/>
            <person name="Hirt R.P."/>
            <person name="Silva J.C."/>
            <person name="Delcher A.L."/>
            <person name="Schatz M."/>
            <person name="Zhao Q."/>
            <person name="Wortman J.R."/>
            <person name="Bidwell S.L."/>
            <person name="Alsmark U.C.M."/>
            <person name="Besteiro S."/>
            <person name="Sicheritz-Ponten T."/>
            <person name="Noel C.J."/>
            <person name="Dacks J.B."/>
            <person name="Foster P.G."/>
            <person name="Simillion C."/>
            <person name="Van de Peer Y."/>
            <person name="Miranda-Saavedra D."/>
            <person name="Barton G.J."/>
            <person name="Westrop G.D."/>
            <person name="Mueller S."/>
            <person name="Dessi D."/>
            <person name="Fiori P.L."/>
            <person name="Ren Q."/>
            <person name="Paulsen I."/>
            <person name="Zhang H."/>
            <person name="Bastida-Corcuera F.D."/>
            <person name="Simoes-Barbosa A."/>
            <person name="Brown M.T."/>
            <person name="Hayes R.D."/>
            <person name="Mukherjee M."/>
            <person name="Okumura C.Y."/>
            <person name="Schneider R."/>
            <person name="Smith A.J."/>
            <person name="Vanacova S."/>
            <person name="Villalvazo M."/>
            <person name="Haas B.J."/>
            <person name="Pertea M."/>
            <person name="Feldblyum T.V."/>
            <person name="Utterback T.R."/>
            <person name="Shu C.L."/>
            <person name="Osoegawa K."/>
            <person name="de Jong P.J."/>
            <person name="Hrdy I."/>
            <person name="Horvathova L."/>
            <person name="Zubacova Z."/>
            <person name="Dolezal P."/>
            <person name="Malik S.B."/>
            <person name="Logsdon J.M. Jr."/>
            <person name="Henze K."/>
            <person name="Gupta A."/>
            <person name="Wang C.C."/>
            <person name="Dunne R.L."/>
            <person name="Upcroft J.A."/>
            <person name="Upcroft P."/>
            <person name="White O."/>
            <person name="Salzberg S.L."/>
            <person name="Tang P."/>
            <person name="Chiu C.-H."/>
            <person name="Lee Y.-S."/>
            <person name="Embley T.M."/>
            <person name="Coombs G.H."/>
            <person name="Mottram J.C."/>
            <person name="Tachezy J."/>
            <person name="Fraser-Liggett C.M."/>
            <person name="Johnson P.J."/>
        </authorList>
    </citation>
    <scope>NUCLEOTIDE SEQUENCE [LARGE SCALE GENOMIC DNA]</scope>
    <source>
        <strain evidence="2">G3</strain>
    </source>
</reference>
<dbReference type="Proteomes" id="UP000001542">
    <property type="component" value="Unassembled WGS sequence"/>
</dbReference>
<dbReference type="PANTHER" id="PTHR23257:SF958">
    <property type="entry name" value="SERINE_THREONINE-PROTEIN KINASE WNK4"/>
    <property type="match status" value="1"/>
</dbReference>
<name>A2F6W6_TRIV3</name>
<accession>A2F6W6</accession>
<protein>
    <submittedName>
        <fullName evidence="2">TKL family protein kinase</fullName>
    </submittedName>
</protein>
<keyword evidence="2" id="KW-0808">Transferase</keyword>
<dbReference type="InterPro" id="IPR016024">
    <property type="entry name" value="ARM-type_fold"/>
</dbReference>
<dbReference type="InterPro" id="IPR000719">
    <property type="entry name" value="Prot_kinase_dom"/>
</dbReference>
<dbReference type="STRING" id="5722.A2F6W6"/>
<organism evidence="2 3">
    <name type="scientific">Trichomonas vaginalis (strain ATCC PRA-98 / G3)</name>
    <dbReference type="NCBI Taxonomy" id="412133"/>
    <lineage>
        <taxon>Eukaryota</taxon>
        <taxon>Metamonada</taxon>
        <taxon>Parabasalia</taxon>
        <taxon>Trichomonadida</taxon>
        <taxon>Trichomonadidae</taxon>
        <taxon>Trichomonas</taxon>
    </lineage>
</organism>
<dbReference type="GO" id="GO:0004672">
    <property type="term" value="F:protein kinase activity"/>
    <property type="evidence" value="ECO:0007669"/>
    <property type="project" value="InterPro"/>
</dbReference>
<keyword evidence="2" id="KW-0418">Kinase</keyword>
<reference evidence="2" key="1">
    <citation type="submission" date="2006-10" db="EMBL/GenBank/DDBJ databases">
        <authorList>
            <person name="Amadeo P."/>
            <person name="Zhao Q."/>
            <person name="Wortman J."/>
            <person name="Fraser-Liggett C."/>
            <person name="Carlton J."/>
        </authorList>
    </citation>
    <scope>NUCLEOTIDE SEQUENCE</scope>
    <source>
        <strain evidence="2">G3</strain>
    </source>
</reference>
<dbReference type="VEuPathDB" id="TrichDB:TVAG_181840"/>
<dbReference type="eggNOG" id="KOG0192">
    <property type="taxonomic scope" value="Eukaryota"/>
</dbReference>
<sequence length="1053" mass="120665">MTSNLDSEQREIIQNLKSKLHVIIRKFRDVYIHKEKLIPLFTGLKLLYQALSDENIEKHQKEFPAINKSTFRELNNTLISFDNFISQLSASEYYTYLSTNPPNRALTDILQFCQDFNDIASNFPLETNVLIAFDQVSFEKLNEIDIEAIINRLSELEQKSVVRNLISSFRHSTTQLPKIDKDDDFITFSDIESYLVNFITFHLNNDDFEVHKKIGSNEYCEVFCASQKSTGRIVAMMKFLSTKFSNLTFSILKSEIRTLSILNHPSLLGFYGFGTDNYYAIYREHMPNGNLSELLRNNSNLNTTQLTIIILGISFGLQYLHNNHIIHQNLSSETIYLDSDFYPHIAEIGSGDSNDSIFVSEKDNISAYGRILWEIITYGSGPEHREKSSLVIPSIATIKLCKIIRSCQESNPNLRPSLNDILKNRKELYLNDVDENVVEAYVFRITNPNEEERPRSTRPKEFNMVNLLESASTNDKDTINSLITLNEIAIDDRLKVSLTIEQNLRKIVEIVTNCESAQKTAQIINLLASLFKEKETARKLCDYGVVPPLMNIFMRFGNTTTPSILVCLKVIIETTEIQFTKRNFEKLSAFLTFGNIQVRTSMMELLLDIVERKAYVNEDVISTFIPKIIENIIPEMPYTMLKISIKLLSKLMNIEKIFERICRFDGPTAVLQIATVKYPDIVTESINFLTKALQKWIVSLKFISKFTRSFGDIIAATSEEDIMKVFQLMDVVMKHDAAYSEIGDQTNSISAFEDLITSRNIEIRVKSLQIVFQFLKSKVSCDEFVPLLQTFFLIISEFKDETTSYISMQCIVLIGGNPNADLSLMSNAKIFDFISYSFYSNSIRLQEASLRMIGLMASRKECINFVVACGFIPRILNFVHNENLLLKELSYMCLATFTKSSQAIDLMDEIVQAVLSESITPQVIQFVLMIVMNAAIWPQCSVLIVGKLPLIMKMTDTSKYSYLLVIIEMLLNSREARNVMEQECCQMVLRLVKETRTSEMELQSATIFELLTLVKTAKPVIKEEVSYYEEAVKTMDVSSPLRPIYLRISTRKL</sequence>
<keyword evidence="3" id="KW-1185">Reference proteome</keyword>
<feature type="domain" description="Protein kinase" evidence="1">
    <location>
        <begin position="208"/>
        <end position="430"/>
    </location>
</feature>
<evidence type="ECO:0000313" key="3">
    <source>
        <dbReference type="Proteomes" id="UP000001542"/>
    </source>
</evidence>
<evidence type="ECO:0000259" key="1">
    <source>
        <dbReference type="PROSITE" id="PS50011"/>
    </source>
</evidence>
<dbReference type="SUPFAM" id="SSF48371">
    <property type="entry name" value="ARM repeat"/>
    <property type="match status" value="1"/>
</dbReference>
<proteinExistence type="predicted"/>
<dbReference type="InParanoid" id="A2F6W6"/>